<gene>
    <name evidence="1" type="ORF">SARC_09642</name>
</gene>
<keyword evidence="2" id="KW-1185">Reference proteome</keyword>
<organism evidence="1 2">
    <name type="scientific">Sphaeroforma arctica JP610</name>
    <dbReference type="NCBI Taxonomy" id="667725"/>
    <lineage>
        <taxon>Eukaryota</taxon>
        <taxon>Ichthyosporea</taxon>
        <taxon>Ichthyophonida</taxon>
        <taxon>Sphaeroforma</taxon>
    </lineage>
</organism>
<evidence type="ECO:0000313" key="1">
    <source>
        <dbReference type="EMBL" id="KNC77907.1"/>
    </source>
</evidence>
<name>A0A0L0FMB0_9EUKA</name>
<reference evidence="1 2" key="1">
    <citation type="submission" date="2011-02" db="EMBL/GenBank/DDBJ databases">
        <title>The Genome Sequence of Sphaeroforma arctica JP610.</title>
        <authorList>
            <consortium name="The Broad Institute Genome Sequencing Platform"/>
            <person name="Russ C."/>
            <person name="Cuomo C."/>
            <person name="Young S.K."/>
            <person name="Zeng Q."/>
            <person name="Gargeya S."/>
            <person name="Alvarado L."/>
            <person name="Berlin A."/>
            <person name="Chapman S.B."/>
            <person name="Chen Z."/>
            <person name="Freedman E."/>
            <person name="Gellesch M."/>
            <person name="Goldberg J."/>
            <person name="Griggs A."/>
            <person name="Gujja S."/>
            <person name="Heilman E."/>
            <person name="Heiman D."/>
            <person name="Howarth C."/>
            <person name="Mehta T."/>
            <person name="Neiman D."/>
            <person name="Pearson M."/>
            <person name="Roberts A."/>
            <person name="Saif S."/>
            <person name="Shea T."/>
            <person name="Shenoy N."/>
            <person name="Sisk P."/>
            <person name="Stolte C."/>
            <person name="Sykes S."/>
            <person name="White J."/>
            <person name="Yandava C."/>
            <person name="Burger G."/>
            <person name="Gray M.W."/>
            <person name="Holland P.W.H."/>
            <person name="King N."/>
            <person name="Lang F.B.F."/>
            <person name="Roger A.J."/>
            <person name="Ruiz-Trillo I."/>
            <person name="Haas B."/>
            <person name="Nusbaum C."/>
            <person name="Birren B."/>
        </authorList>
    </citation>
    <scope>NUCLEOTIDE SEQUENCE [LARGE SCALE GENOMIC DNA]</scope>
    <source>
        <strain evidence="1 2">JP610</strain>
    </source>
</reference>
<dbReference type="EMBL" id="KQ242603">
    <property type="protein sequence ID" value="KNC77907.1"/>
    <property type="molecule type" value="Genomic_DNA"/>
</dbReference>
<dbReference type="AlphaFoldDB" id="A0A0L0FMB0"/>
<protein>
    <submittedName>
        <fullName evidence="1">Uncharacterized protein</fullName>
    </submittedName>
</protein>
<sequence>MLCRHLTPHAYSFYAENIRIRLRKLPSNWCACNCVVPDHAYALPEPSSGYITDTVHSLGVHTSLVAFHTDTAREYESTFAKRSIYRWCCSASSPMSGIDSNYHVVAHSTAVSLGLFMYGYTCAI</sequence>
<dbReference type="GeneID" id="25910146"/>
<dbReference type="RefSeq" id="XP_014151809.1">
    <property type="nucleotide sequence ID" value="XM_014296334.1"/>
</dbReference>
<dbReference type="Proteomes" id="UP000054560">
    <property type="component" value="Unassembled WGS sequence"/>
</dbReference>
<evidence type="ECO:0000313" key="2">
    <source>
        <dbReference type="Proteomes" id="UP000054560"/>
    </source>
</evidence>
<proteinExistence type="predicted"/>
<accession>A0A0L0FMB0</accession>